<comment type="caution">
    <text evidence="1">The sequence shown here is derived from an EMBL/GenBank/DDBJ whole genome shotgun (WGS) entry which is preliminary data.</text>
</comment>
<name>A0A0N0IBT7_9GAMM</name>
<accession>A0A0N0IBT7</accession>
<evidence type="ECO:0000313" key="1">
    <source>
        <dbReference type="EMBL" id="KPD04183.1"/>
    </source>
</evidence>
<gene>
    <name evidence="1" type="ORF">M992_0290</name>
</gene>
<reference evidence="1 2" key="1">
    <citation type="submission" date="2015-07" db="EMBL/GenBank/DDBJ databases">
        <title>ATOL: Assembling a taxonomically balanced genome-scale reconstruction of the evolutionary history of the Enterobacteriaceae.</title>
        <authorList>
            <person name="Plunkett G.III."/>
            <person name="Neeno-Eckwall E.C."/>
            <person name="Glasner J.D."/>
            <person name="Perna N.T."/>
        </authorList>
    </citation>
    <scope>NUCLEOTIDE SEQUENCE [LARGE SCALE GENOMIC DNA]</scope>
    <source>
        <strain evidence="1 2">ATCC 35017</strain>
    </source>
</reference>
<dbReference type="EMBL" id="LGAA01000003">
    <property type="protein sequence ID" value="KPD04183.1"/>
    <property type="molecule type" value="Genomic_DNA"/>
</dbReference>
<dbReference type="AlphaFoldDB" id="A0A0N0IBT7"/>
<proteinExistence type="predicted"/>
<dbReference type="Proteomes" id="UP000053226">
    <property type="component" value="Unassembled WGS sequence"/>
</dbReference>
<sequence>MAEEQSETLKFSTTSQTLQSAATIIATEPEALVISHQR</sequence>
<protein>
    <submittedName>
        <fullName evidence="1">Uncharacterized protein</fullName>
    </submittedName>
</protein>
<evidence type="ECO:0000313" key="2">
    <source>
        <dbReference type="Proteomes" id="UP000053226"/>
    </source>
</evidence>
<keyword evidence="2" id="KW-1185">Reference proteome</keyword>
<organism evidence="1 2">
    <name type="scientific">Moellerella wisconsensis ATCC 35017</name>
    <dbReference type="NCBI Taxonomy" id="1354267"/>
    <lineage>
        <taxon>Bacteria</taxon>
        <taxon>Pseudomonadati</taxon>
        <taxon>Pseudomonadota</taxon>
        <taxon>Gammaproteobacteria</taxon>
        <taxon>Enterobacterales</taxon>
        <taxon>Morganellaceae</taxon>
        <taxon>Moellerella</taxon>
    </lineage>
</organism>